<evidence type="ECO:0000256" key="1">
    <source>
        <dbReference type="ARBA" id="ARBA00022801"/>
    </source>
</evidence>
<reference evidence="3 4" key="1">
    <citation type="submission" date="2020-01" db="EMBL/GenBank/DDBJ databases">
        <title>Herbidospora sp. NEAU-GS84 nov., a novel actinomycete isolated from soil.</title>
        <authorList>
            <person name="Han L."/>
        </authorList>
    </citation>
    <scope>NUCLEOTIDE SEQUENCE [LARGE SCALE GENOMIC DNA]</scope>
    <source>
        <strain evidence="3 4">NEAU-GS84</strain>
    </source>
</reference>
<organism evidence="3 4">
    <name type="scientific">Herbidospora solisilvae</name>
    <dbReference type="NCBI Taxonomy" id="2696284"/>
    <lineage>
        <taxon>Bacteria</taxon>
        <taxon>Bacillati</taxon>
        <taxon>Actinomycetota</taxon>
        <taxon>Actinomycetes</taxon>
        <taxon>Streptosporangiales</taxon>
        <taxon>Streptosporangiaceae</taxon>
        <taxon>Herbidospora</taxon>
    </lineage>
</organism>
<dbReference type="InterPro" id="IPR000868">
    <property type="entry name" value="Isochorismatase-like_dom"/>
</dbReference>
<protein>
    <submittedName>
        <fullName evidence="3">Isochorismatase family protein</fullName>
    </submittedName>
</protein>
<proteinExistence type="predicted"/>
<dbReference type="SUPFAM" id="SSF52499">
    <property type="entry name" value="Isochorismatase-like hydrolases"/>
    <property type="match status" value="1"/>
</dbReference>
<dbReference type="Proteomes" id="UP000479526">
    <property type="component" value="Unassembled WGS sequence"/>
</dbReference>
<dbReference type="EMBL" id="WXEW01000003">
    <property type="protein sequence ID" value="NAS22390.1"/>
    <property type="molecule type" value="Genomic_DNA"/>
</dbReference>
<sequence length="189" mass="20830">MFDRSSVLVIIDAQNGFITEHSKPAISVIASLVDRWQASGGSVVFTRYINYDGSPYERLIRWSKVKSSPEIDIVPELLPMADKATAVLDKTIYSFFSEEGDRLAQEYGWKDFYVCGLDTESCVLKTVVDAFERDCTPWLIADASASHAGQAAHDAGIFVASRFVGKGQIITTTDIPWGTLMGIPEEVPN</sequence>
<dbReference type="InterPro" id="IPR050272">
    <property type="entry name" value="Isochorismatase-like_hydrls"/>
</dbReference>
<dbReference type="CDD" id="cd00431">
    <property type="entry name" value="cysteine_hydrolases"/>
    <property type="match status" value="1"/>
</dbReference>
<dbReference type="Pfam" id="PF00857">
    <property type="entry name" value="Isochorismatase"/>
    <property type="match status" value="1"/>
</dbReference>
<keyword evidence="4" id="KW-1185">Reference proteome</keyword>
<feature type="domain" description="Isochorismatase-like" evidence="2">
    <location>
        <begin position="6"/>
        <end position="161"/>
    </location>
</feature>
<dbReference type="AlphaFoldDB" id="A0A7C9MZU5"/>
<dbReference type="PANTHER" id="PTHR43540">
    <property type="entry name" value="PEROXYUREIDOACRYLATE/UREIDOACRYLATE AMIDOHYDROLASE-RELATED"/>
    <property type="match status" value="1"/>
</dbReference>
<dbReference type="InterPro" id="IPR036380">
    <property type="entry name" value="Isochorismatase-like_sf"/>
</dbReference>
<accession>A0A7C9MZU5</accession>
<evidence type="ECO:0000313" key="4">
    <source>
        <dbReference type="Proteomes" id="UP000479526"/>
    </source>
</evidence>
<comment type="caution">
    <text evidence="3">The sequence shown here is derived from an EMBL/GenBank/DDBJ whole genome shotgun (WGS) entry which is preliminary data.</text>
</comment>
<evidence type="ECO:0000313" key="3">
    <source>
        <dbReference type="EMBL" id="NAS22390.1"/>
    </source>
</evidence>
<dbReference type="RefSeq" id="WP_161479772.1">
    <property type="nucleotide sequence ID" value="NZ_WXEW01000003.1"/>
</dbReference>
<name>A0A7C9MZU5_9ACTN</name>
<dbReference type="GO" id="GO:0016787">
    <property type="term" value="F:hydrolase activity"/>
    <property type="evidence" value="ECO:0007669"/>
    <property type="project" value="UniProtKB-KW"/>
</dbReference>
<dbReference type="PANTHER" id="PTHR43540:SF6">
    <property type="entry name" value="ISOCHORISMATASE-LIKE DOMAIN-CONTAINING PROTEIN"/>
    <property type="match status" value="1"/>
</dbReference>
<gene>
    <name evidence="3" type="ORF">GT755_11925</name>
</gene>
<keyword evidence="1" id="KW-0378">Hydrolase</keyword>
<dbReference type="Gene3D" id="3.40.50.850">
    <property type="entry name" value="Isochorismatase-like"/>
    <property type="match status" value="1"/>
</dbReference>
<evidence type="ECO:0000259" key="2">
    <source>
        <dbReference type="Pfam" id="PF00857"/>
    </source>
</evidence>